<dbReference type="Proteomes" id="UP001295444">
    <property type="component" value="Chromosome 05"/>
</dbReference>
<dbReference type="AlphaFoldDB" id="A0AAD1WAM8"/>
<proteinExistence type="predicted"/>
<sequence>MERAGRGRNPRSKPTQNVRLIPYRVGYTWNRGGRLKELRIRHLARKFLHLWVRKTFGRVLLSTARLHYSHRLLHSCFVQWKEEWWVLRKEWRLTVRAECHHRYTLYRLYFQAWRSFVLTEHKNKQKKQVAEHYAQKHMLTQTWHRWVIYVKLRRTKQHMLSEALEFRVHGYLRNSWDVWMVRLQQRELAREMEAFGLKHWALNLQSRALLQWRALYQYMQEENEKEQMAVMHYRRCKLQLTLKAWLLYLQYRRGKREQHKIALDLYHKHLSREYLSAWCGALERLRSIRTVEEHSDALALRCVLRRVFTHWKHYILMNSEKAQLQSTAQEQCRHSLLNLGFRALKNNVWNSRISEQRKGQAVHQYHAMLVRRCWTVWKSCLEQKEEMQILPLTVVAHTHHRKKLMQKSFSMWFQYKQIKKMKMVLRRAADAHFAKSVLPYTFQLWREHQGRQKQNREMEALAANFHRCSVQRTTLSIWWTKLNQQRENRLSERMAIIHCNQRLVERFWSLWKNQLDSVLEEHEAVHVSAEHWRTSQLMKAVCVWKKYVQELKSERAKENEALRHYCRFCMEKSFHSWRLFVTWRHQKWQRQLNADLHYQRVLLTRVLGAWKHYHRNSQNILLKVAAKDKQNKDLILRSVLCTWKSNALAQANERRLEAVALNHYRTITLKKVLRAWRDTTCVLARRREQKAEEVRVAATCLQRGRLCYLFLRWKERSCIAKKQRIKIEMAAKHHDTQLLKNCVKKWKVYRAQCLRNMLLKRQEVWFAGFRISRFFLRQWHERLVEKQQQDKQTVQALWHWSLTLQGKVFDAWLAYVWERQRKKHRIAAAVEVYRMDLLREGATRILRFMSGMKQFRAQMTTQHQLKEVYAQNLAVHRCAMIWKAKVLKRCTVPSPTQKNVTFQLPAHEEHMNPILPKVSFQSSGEIEFPASLPCVDPSLSTITLRSERLKPRTPNFLLQSLEREGLLGSVVSSYRKRDQGEMGHPSIMSSSCDTVMVPETVIPEQKLHFLPSQSMHGVTSSTLQNSSLESPMPGVPQLFNPLPPPPVIGLMPPSFFMPLQNSPMSNTAEKPQHQTQPCSQIITDYSKLLLSPSDFLQGTGRQLLAPTNVVNGDPEPNRAEEEENQTAALEQELLKIHLLMQQYESQRQELKVWRRHAEVLHSWLVTSDRLLSFDEESIKEEVKHELQQLKLQIKVCTEHLAMERRNVQAYLKRIEEIRVLCPHL</sequence>
<evidence type="ECO:0000313" key="2">
    <source>
        <dbReference type="Proteomes" id="UP001295444"/>
    </source>
</evidence>
<protein>
    <recommendedName>
        <fullName evidence="3">Protein SFI1 homolog</fullName>
    </recommendedName>
</protein>
<accession>A0AAD1WAM8</accession>
<evidence type="ECO:0000313" key="1">
    <source>
        <dbReference type="EMBL" id="CAH2295374.1"/>
    </source>
</evidence>
<dbReference type="GO" id="GO:0019902">
    <property type="term" value="F:phosphatase binding"/>
    <property type="evidence" value="ECO:0007669"/>
    <property type="project" value="TreeGrafter"/>
</dbReference>
<dbReference type="PANTHER" id="PTHR22028">
    <property type="entry name" value="SFI1 SPINDLE BODY DOMAIN-CONTAINING PROTEIN-RELATED"/>
    <property type="match status" value="1"/>
</dbReference>
<name>A0AAD1WAM8_PELCU</name>
<organism evidence="1 2">
    <name type="scientific">Pelobates cultripes</name>
    <name type="common">Western spadefoot toad</name>
    <dbReference type="NCBI Taxonomy" id="61616"/>
    <lineage>
        <taxon>Eukaryota</taxon>
        <taxon>Metazoa</taxon>
        <taxon>Chordata</taxon>
        <taxon>Craniata</taxon>
        <taxon>Vertebrata</taxon>
        <taxon>Euteleostomi</taxon>
        <taxon>Amphibia</taxon>
        <taxon>Batrachia</taxon>
        <taxon>Anura</taxon>
        <taxon>Pelobatoidea</taxon>
        <taxon>Pelobatidae</taxon>
        <taxon>Pelobates</taxon>
    </lineage>
</organism>
<gene>
    <name evidence="1" type="ORF">PECUL_23A014817</name>
</gene>
<evidence type="ECO:0008006" key="3">
    <source>
        <dbReference type="Google" id="ProtNLM"/>
    </source>
</evidence>
<dbReference type="EMBL" id="OW240916">
    <property type="protein sequence ID" value="CAH2295374.1"/>
    <property type="molecule type" value="Genomic_DNA"/>
</dbReference>
<dbReference type="InterPro" id="IPR052270">
    <property type="entry name" value="CACF_protein"/>
</dbReference>
<dbReference type="PANTHER" id="PTHR22028:SF4">
    <property type="entry name" value="PROTEIN SFI1 HOMOLOG"/>
    <property type="match status" value="1"/>
</dbReference>
<reference evidence="1" key="1">
    <citation type="submission" date="2022-03" db="EMBL/GenBank/DDBJ databases">
        <authorList>
            <person name="Alioto T."/>
            <person name="Alioto T."/>
            <person name="Gomez Garrido J."/>
        </authorList>
    </citation>
    <scope>NUCLEOTIDE SEQUENCE</scope>
</reference>
<keyword evidence="2" id="KW-1185">Reference proteome</keyword>